<evidence type="ECO:0000256" key="4">
    <source>
        <dbReference type="ARBA" id="ARBA00022519"/>
    </source>
</evidence>
<proteinExistence type="inferred from homology"/>
<dbReference type="PANTHER" id="PTHR30627">
    <property type="entry name" value="PEPTIDOGLYCAN D,D-TRANSPEPTIDASE"/>
    <property type="match status" value="1"/>
</dbReference>
<dbReference type="GO" id="GO:0006508">
    <property type="term" value="P:proteolysis"/>
    <property type="evidence" value="ECO:0007669"/>
    <property type="project" value="UniProtKB-KW"/>
</dbReference>
<dbReference type="GO" id="GO:0071972">
    <property type="term" value="F:peptidoglycan L,D-transpeptidase activity"/>
    <property type="evidence" value="ECO:0007669"/>
    <property type="project" value="TreeGrafter"/>
</dbReference>
<dbReference type="UniPathway" id="UPA00219"/>
<comment type="caution">
    <text evidence="14">Lacks conserved residue(s) required for the propagation of feature annotation.</text>
</comment>
<keyword evidence="19" id="KW-1185">Reference proteome</keyword>
<keyword evidence="6 14" id="KW-0645">Protease</keyword>
<dbReference type="SUPFAM" id="SSF56601">
    <property type="entry name" value="beta-lactamase/transpeptidase-like"/>
    <property type="match status" value="1"/>
</dbReference>
<dbReference type="SUPFAM" id="SSF56519">
    <property type="entry name" value="Penicillin binding protein dimerisation domain"/>
    <property type="match status" value="1"/>
</dbReference>
<keyword evidence="11 14" id="KW-1133">Transmembrane helix</keyword>
<evidence type="ECO:0000313" key="18">
    <source>
        <dbReference type="EMBL" id="OZI50900.1"/>
    </source>
</evidence>
<feature type="active site" description="Acyl-ester intermediate" evidence="14">
    <location>
        <position position="328"/>
    </location>
</feature>
<dbReference type="AlphaFoldDB" id="A0A261TPF1"/>
<dbReference type="Gene3D" id="3.90.1310.10">
    <property type="entry name" value="Penicillin-binding protein 2a (Domain 2)"/>
    <property type="match status" value="1"/>
</dbReference>
<dbReference type="PANTHER" id="PTHR30627:SF2">
    <property type="entry name" value="PEPTIDOGLYCAN D,D-TRANSPEPTIDASE MRDA"/>
    <property type="match status" value="1"/>
</dbReference>
<evidence type="ECO:0000256" key="12">
    <source>
        <dbReference type="ARBA" id="ARBA00023136"/>
    </source>
</evidence>
<accession>A0A261TPF1</accession>
<protein>
    <recommendedName>
        <fullName evidence="14">Peptidoglycan D,D-transpeptidase MrdA</fullName>
        <ecNumber evidence="14">3.4.16.4</ecNumber>
    </recommendedName>
    <alternativeName>
        <fullName evidence="14">Penicillin-binding protein 2</fullName>
        <shortName evidence="14">PBP-2</shortName>
    </alternativeName>
</protein>
<evidence type="ECO:0000313" key="19">
    <source>
        <dbReference type="Proteomes" id="UP000216885"/>
    </source>
</evidence>
<evidence type="ECO:0000256" key="6">
    <source>
        <dbReference type="ARBA" id="ARBA00022670"/>
    </source>
</evidence>
<dbReference type="Pfam" id="PF03717">
    <property type="entry name" value="PBP_dimer"/>
    <property type="match status" value="1"/>
</dbReference>
<dbReference type="InterPro" id="IPR036138">
    <property type="entry name" value="PBP_dimer_sf"/>
</dbReference>
<dbReference type="GO" id="GO:0008360">
    <property type="term" value="P:regulation of cell shape"/>
    <property type="evidence" value="ECO:0007669"/>
    <property type="project" value="UniProtKB-KW"/>
</dbReference>
<keyword evidence="4 14" id="KW-0997">Cell inner membrane</keyword>
<keyword evidence="9 14" id="KW-0133">Cell shape</keyword>
<dbReference type="RefSeq" id="WP_094823628.1">
    <property type="nucleotide sequence ID" value="NZ_NEVO01000016.1"/>
</dbReference>
<keyword evidence="8 14" id="KW-0378">Hydrolase</keyword>
<dbReference type="EMBL" id="NEVQ01000022">
    <property type="protein sequence ID" value="OZI50900.1"/>
    <property type="molecule type" value="Genomic_DNA"/>
</dbReference>
<evidence type="ECO:0000256" key="1">
    <source>
        <dbReference type="ARBA" id="ARBA00004167"/>
    </source>
</evidence>
<evidence type="ECO:0000256" key="3">
    <source>
        <dbReference type="ARBA" id="ARBA00022475"/>
    </source>
</evidence>
<keyword evidence="3 14" id="KW-1003">Cell membrane</keyword>
<dbReference type="NCBIfam" id="TIGR03423">
    <property type="entry name" value="pbp2_mrdA"/>
    <property type="match status" value="1"/>
</dbReference>
<name>A0A261TPF1_9BORD</name>
<keyword evidence="12 14" id="KW-0472">Membrane</keyword>
<reference evidence="18 19" key="1">
    <citation type="submission" date="2017-05" db="EMBL/GenBank/DDBJ databases">
        <title>Complete and WGS of Bordetella genogroups.</title>
        <authorList>
            <person name="Spilker T."/>
            <person name="LiPuma J."/>
        </authorList>
    </citation>
    <scope>NUCLEOTIDE SEQUENCE [LARGE SCALE GENOMIC DNA]</scope>
    <source>
        <strain evidence="18 19">AU9919</strain>
    </source>
</reference>
<evidence type="ECO:0000256" key="5">
    <source>
        <dbReference type="ARBA" id="ARBA00022645"/>
    </source>
</evidence>
<evidence type="ECO:0000259" key="17">
    <source>
        <dbReference type="Pfam" id="PF03717"/>
    </source>
</evidence>
<evidence type="ECO:0000256" key="11">
    <source>
        <dbReference type="ARBA" id="ARBA00022989"/>
    </source>
</evidence>
<dbReference type="GO" id="GO:0009252">
    <property type="term" value="P:peptidoglycan biosynthetic process"/>
    <property type="evidence" value="ECO:0007669"/>
    <property type="project" value="UniProtKB-UniRule"/>
</dbReference>
<evidence type="ECO:0000256" key="7">
    <source>
        <dbReference type="ARBA" id="ARBA00022692"/>
    </source>
</evidence>
<feature type="domain" description="Penicillin-binding protein dimerisation" evidence="17">
    <location>
        <begin position="62"/>
        <end position="237"/>
    </location>
</feature>
<dbReference type="InterPro" id="IPR017790">
    <property type="entry name" value="Penicillin-binding_protein_2"/>
</dbReference>
<dbReference type="GO" id="GO:0071555">
    <property type="term" value="P:cell wall organization"/>
    <property type="evidence" value="ECO:0007669"/>
    <property type="project" value="UniProtKB-KW"/>
</dbReference>
<dbReference type="Gene3D" id="3.30.1390.30">
    <property type="entry name" value="Penicillin-binding protein 2a, domain 3"/>
    <property type="match status" value="1"/>
</dbReference>
<evidence type="ECO:0000256" key="15">
    <source>
        <dbReference type="SAM" id="MobiDB-lite"/>
    </source>
</evidence>
<evidence type="ECO:0000256" key="10">
    <source>
        <dbReference type="ARBA" id="ARBA00022984"/>
    </source>
</evidence>
<keyword evidence="5 14" id="KW-0121">Carboxypeptidase</keyword>
<keyword evidence="7 14" id="KW-0812">Transmembrane</keyword>
<evidence type="ECO:0000256" key="9">
    <source>
        <dbReference type="ARBA" id="ARBA00022960"/>
    </source>
</evidence>
<evidence type="ECO:0000259" key="16">
    <source>
        <dbReference type="Pfam" id="PF00905"/>
    </source>
</evidence>
<dbReference type="GO" id="GO:0005886">
    <property type="term" value="C:plasma membrane"/>
    <property type="evidence" value="ECO:0007669"/>
    <property type="project" value="UniProtKB-SubCell"/>
</dbReference>
<organism evidence="18 19">
    <name type="scientific">Bordetella genomosp. 4</name>
    <dbReference type="NCBI Taxonomy" id="463044"/>
    <lineage>
        <taxon>Bacteria</taxon>
        <taxon>Pseudomonadati</taxon>
        <taxon>Pseudomonadota</taxon>
        <taxon>Betaproteobacteria</taxon>
        <taxon>Burkholderiales</taxon>
        <taxon>Alcaligenaceae</taxon>
        <taxon>Bordetella</taxon>
    </lineage>
</organism>
<dbReference type="InterPro" id="IPR005311">
    <property type="entry name" value="PBP_dimer"/>
</dbReference>
<comment type="pathway">
    <text evidence="14">Cell wall biogenesis; peptidoglycan biosynthesis.</text>
</comment>
<feature type="transmembrane region" description="Helical" evidence="14">
    <location>
        <begin position="20"/>
        <end position="39"/>
    </location>
</feature>
<sequence length="735" mass="80259">MFEFKKIGQQQKQRFGLRAWVGGLFALACFCVLAGRFWFLQVDRYEGLSERADRNRIAVVPIAPRRGEILDRNGVVMARNYRTYTLEVVPGQVGDIDAMLARLTPVVYVSPGDQRRFKRRVQESGRYASLILRNNLNDTEASWFAAHAFEFPGVELRARWVREYPQGATAGHVVGYIGRIAENDIEALESTGELGNYRGTDVIGKKGIEKSWEKALHGQTGIEEVEVNASGRPVRTLQRTDPVPGVDVMLSIDLGLQRVAEEAFGNHRGALVAIDPNTGEVLAFVSKPAFDPNLFIDGIDVENWRLLNESPDHPLINRPLYGTYPIGSTYKPFVALAALELGVRDAKTRIPDPGYFEFGGQRFRNAGGAAYGMTDMHKAIVVSSDTYFYSLGPEIGVNRLHDFAKQFGFGQITGIDLDGERKGVLPSTEWKRQAYKDRRQQQWYAGETISVAVGQGYNSFTLLQLAQGTSTLANNGAYRKPHLVHATRDTHTGVVTPTPSTPEYRIPLKQENVDLIKSAMVGVVRSGTARRAFAGAAYQAAGKTGTAQVFSLRGSQYRAHELDERLRDHALFMGFAPADKPRIAVALLVENAGWGASMAAPIARTVFDYWLSRPATPTAGSRITLPPDVPPLSVPVQSDTPVPTGVSAPVVPGATSPDDLVEPPPGVVLDDAPQDEPLPPLIPGSDTPPPSMRPRSAPKAAPAQQAPRATQRPSTAPARSDLNDLFESSGFGVKQ</sequence>
<feature type="region of interest" description="Disordered" evidence="15">
    <location>
        <begin position="619"/>
        <end position="735"/>
    </location>
</feature>
<evidence type="ECO:0000256" key="14">
    <source>
        <dbReference type="HAMAP-Rule" id="MF_02081"/>
    </source>
</evidence>
<dbReference type="InterPro" id="IPR050515">
    <property type="entry name" value="Beta-lactam/transpept"/>
</dbReference>
<dbReference type="GO" id="GO:0009002">
    <property type="term" value="F:serine-type D-Ala-D-Ala carboxypeptidase activity"/>
    <property type="evidence" value="ECO:0007669"/>
    <property type="project" value="UniProtKB-UniRule"/>
</dbReference>
<evidence type="ECO:0000256" key="13">
    <source>
        <dbReference type="ARBA" id="ARBA00023316"/>
    </source>
</evidence>
<dbReference type="InterPro" id="IPR001460">
    <property type="entry name" value="PCN-bd_Tpept"/>
</dbReference>
<dbReference type="Gene3D" id="3.40.710.10">
    <property type="entry name" value="DD-peptidase/beta-lactamase superfamily"/>
    <property type="match status" value="1"/>
</dbReference>
<dbReference type="HAMAP" id="MF_02081">
    <property type="entry name" value="MrdA_transpept"/>
    <property type="match status" value="1"/>
</dbReference>
<dbReference type="EC" id="3.4.16.4" evidence="14"/>
<evidence type="ECO:0000256" key="8">
    <source>
        <dbReference type="ARBA" id="ARBA00022801"/>
    </source>
</evidence>
<evidence type="ECO:0000256" key="2">
    <source>
        <dbReference type="ARBA" id="ARBA00004236"/>
    </source>
</evidence>
<dbReference type="PROSITE" id="PS51257">
    <property type="entry name" value="PROKAR_LIPOPROTEIN"/>
    <property type="match status" value="1"/>
</dbReference>
<feature type="domain" description="Penicillin-binding protein transpeptidase" evidence="16">
    <location>
        <begin position="269"/>
        <end position="607"/>
    </location>
</feature>
<dbReference type="GO" id="GO:0008658">
    <property type="term" value="F:penicillin binding"/>
    <property type="evidence" value="ECO:0007669"/>
    <property type="project" value="InterPro"/>
</dbReference>
<feature type="compositionally biased region" description="Pro residues" evidence="15">
    <location>
        <begin position="676"/>
        <end position="692"/>
    </location>
</feature>
<comment type="catalytic activity">
    <reaction evidence="14">
        <text>Preferential cleavage: (Ac)2-L-Lys-D-Ala-|-D-Ala. Also transpeptidation of peptidyl-alanyl moieties that are N-acyl substituents of D-alanine.</text>
        <dbReference type="EC" id="3.4.16.4"/>
    </reaction>
</comment>
<feature type="compositionally biased region" description="Low complexity" evidence="15">
    <location>
        <begin position="693"/>
        <end position="714"/>
    </location>
</feature>
<dbReference type="InterPro" id="IPR012338">
    <property type="entry name" value="Beta-lactam/transpept-like"/>
</dbReference>
<dbReference type="OrthoDB" id="9789078at2"/>
<gene>
    <name evidence="14" type="primary">mrdA</name>
    <name evidence="18" type="ORF">CAL20_24080</name>
</gene>
<dbReference type="Proteomes" id="UP000216885">
    <property type="component" value="Unassembled WGS sequence"/>
</dbReference>
<comment type="subcellular location">
    <subcellularLocation>
        <location evidence="14">Cell inner membrane</location>
        <topology evidence="14">Single-pass membrane protein</topology>
    </subcellularLocation>
    <subcellularLocation>
        <location evidence="2">Cell membrane</location>
    </subcellularLocation>
    <subcellularLocation>
        <location evidence="1">Membrane</location>
        <topology evidence="1">Single-pass membrane protein</topology>
    </subcellularLocation>
</comment>
<keyword evidence="13 14" id="KW-0961">Cell wall biogenesis/degradation</keyword>
<comment type="similarity">
    <text evidence="14">Belongs to the transpeptidase family. MrdA subfamily.</text>
</comment>
<comment type="caution">
    <text evidence="18">The sequence shown here is derived from an EMBL/GenBank/DDBJ whole genome shotgun (WGS) entry which is preliminary data.</text>
</comment>
<comment type="function">
    <text evidence="14">Catalyzes cross-linking of the peptidoglycan cell wall.</text>
</comment>
<keyword evidence="10 14" id="KW-0573">Peptidoglycan synthesis</keyword>
<dbReference type="Pfam" id="PF00905">
    <property type="entry name" value="Transpeptidase"/>
    <property type="match status" value="1"/>
</dbReference>